<dbReference type="RefSeq" id="WP_085912744.1">
    <property type="nucleotide sequence ID" value="NZ_AP018920.1"/>
</dbReference>
<evidence type="ECO:0000256" key="3">
    <source>
        <dbReference type="ARBA" id="ARBA00023163"/>
    </source>
</evidence>
<name>A0A1Y2MZW1_PSEAH</name>
<reference evidence="5 6" key="1">
    <citation type="submission" date="2016-09" db="EMBL/GenBank/DDBJ databases">
        <title>Pseudonocardia autotrophica DSM535, a candidate organism with high potential of specific P450 cytochromes.</title>
        <authorList>
            <person name="Grumaz C."/>
            <person name="Vainshtein Y."/>
            <person name="Kirstahler P."/>
            <person name="Sohn K."/>
        </authorList>
    </citation>
    <scope>NUCLEOTIDE SEQUENCE [LARGE SCALE GENOMIC DNA]</scope>
    <source>
        <strain evidence="5 6">DSM 535</strain>
    </source>
</reference>
<dbReference type="SUPFAM" id="SSF46785">
    <property type="entry name" value="Winged helix' DNA-binding domain"/>
    <property type="match status" value="1"/>
</dbReference>
<organism evidence="5 6">
    <name type="scientific">Pseudonocardia autotrophica</name>
    <name type="common">Amycolata autotrophica</name>
    <name type="synonym">Nocardia autotrophica</name>
    <dbReference type="NCBI Taxonomy" id="2074"/>
    <lineage>
        <taxon>Bacteria</taxon>
        <taxon>Bacillati</taxon>
        <taxon>Actinomycetota</taxon>
        <taxon>Actinomycetes</taxon>
        <taxon>Pseudonocardiales</taxon>
        <taxon>Pseudonocardiaceae</taxon>
        <taxon>Pseudonocardia</taxon>
    </lineage>
</organism>
<dbReference type="GO" id="GO:0003700">
    <property type="term" value="F:DNA-binding transcription factor activity"/>
    <property type="evidence" value="ECO:0007669"/>
    <property type="project" value="InterPro"/>
</dbReference>
<dbReference type="Pfam" id="PF00392">
    <property type="entry name" value="GntR"/>
    <property type="match status" value="1"/>
</dbReference>
<dbReference type="InterPro" id="IPR028978">
    <property type="entry name" value="Chorismate_lyase_/UTRA_dom_sf"/>
</dbReference>
<keyword evidence="6" id="KW-1185">Reference proteome</keyword>
<dbReference type="SMART" id="SM00866">
    <property type="entry name" value="UTRA"/>
    <property type="match status" value="1"/>
</dbReference>
<feature type="domain" description="HTH gntR-type" evidence="4">
    <location>
        <begin position="20"/>
        <end position="88"/>
    </location>
</feature>
<dbReference type="Pfam" id="PF07702">
    <property type="entry name" value="UTRA"/>
    <property type="match status" value="1"/>
</dbReference>
<dbReference type="AlphaFoldDB" id="A0A1Y2MZW1"/>
<keyword evidence="2" id="KW-0238">DNA-binding</keyword>
<dbReference type="InterPro" id="IPR036390">
    <property type="entry name" value="WH_DNA-bd_sf"/>
</dbReference>
<dbReference type="Proteomes" id="UP000194360">
    <property type="component" value="Unassembled WGS sequence"/>
</dbReference>
<evidence type="ECO:0000259" key="4">
    <source>
        <dbReference type="PROSITE" id="PS50949"/>
    </source>
</evidence>
<keyword evidence="3" id="KW-0804">Transcription</keyword>
<evidence type="ECO:0000256" key="2">
    <source>
        <dbReference type="ARBA" id="ARBA00023125"/>
    </source>
</evidence>
<dbReference type="InterPro" id="IPR011663">
    <property type="entry name" value="UTRA"/>
</dbReference>
<comment type="caution">
    <text evidence="5">The sequence shown here is derived from an EMBL/GenBank/DDBJ whole genome shotgun (WGS) entry which is preliminary data.</text>
</comment>
<dbReference type="InterPro" id="IPR036388">
    <property type="entry name" value="WH-like_DNA-bd_sf"/>
</dbReference>
<dbReference type="EMBL" id="MIGB01000011">
    <property type="protein sequence ID" value="OSY40725.1"/>
    <property type="molecule type" value="Genomic_DNA"/>
</dbReference>
<dbReference type="SMART" id="SM00345">
    <property type="entry name" value="HTH_GNTR"/>
    <property type="match status" value="1"/>
</dbReference>
<dbReference type="PANTHER" id="PTHR44846:SF17">
    <property type="entry name" value="GNTR-FAMILY TRANSCRIPTIONAL REGULATOR"/>
    <property type="match status" value="1"/>
</dbReference>
<keyword evidence="1" id="KW-0805">Transcription regulation</keyword>
<dbReference type="CDD" id="cd07377">
    <property type="entry name" value="WHTH_GntR"/>
    <property type="match status" value="1"/>
</dbReference>
<dbReference type="InterPro" id="IPR000524">
    <property type="entry name" value="Tscrpt_reg_HTH_GntR"/>
</dbReference>
<dbReference type="GO" id="GO:0045892">
    <property type="term" value="P:negative regulation of DNA-templated transcription"/>
    <property type="evidence" value="ECO:0007669"/>
    <property type="project" value="TreeGrafter"/>
</dbReference>
<evidence type="ECO:0000313" key="6">
    <source>
        <dbReference type="Proteomes" id="UP000194360"/>
    </source>
</evidence>
<dbReference type="OrthoDB" id="3194402at2"/>
<dbReference type="InterPro" id="IPR050679">
    <property type="entry name" value="Bact_HTH_transcr_reg"/>
</dbReference>
<dbReference type="PRINTS" id="PR00035">
    <property type="entry name" value="HTHGNTR"/>
</dbReference>
<sequence>MATRSEAVQLDVVLDRASPVPLYHQLAQAIEAAIDRGVLRPGDRLENEIALTERLGLARPTARQAIQELVRKGLLVRRRGLGTQVVQPAIHRDVRLTSLYEDLTDAGRTPETRLLAHEPCTPGTAGVPALSELLPADEPLQMLRRVRLADGEPLSIMTNYLPARFELDDAVLGQRGLYALLREQGAQVTLAYQTIGARLELDDEAALLGGPNLLACVTAELTVYDDAGALVELGRHVYRADRYTVQTSLII</sequence>
<accession>A0A1Y2MZW1</accession>
<dbReference type="Gene3D" id="3.40.1410.10">
    <property type="entry name" value="Chorismate lyase-like"/>
    <property type="match status" value="1"/>
</dbReference>
<dbReference type="PROSITE" id="PS50949">
    <property type="entry name" value="HTH_GNTR"/>
    <property type="match status" value="1"/>
</dbReference>
<evidence type="ECO:0000313" key="5">
    <source>
        <dbReference type="EMBL" id="OSY40725.1"/>
    </source>
</evidence>
<gene>
    <name evidence="5" type="primary">yvoA_3</name>
    <name evidence="5" type="ORF">BG845_02483</name>
</gene>
<dbReference type="SUPFAM" id="SSF64288">
    <property type="entry name" value="Chorismate lyase-like"/>
    <property type="match status" value="1"/>
</dbReference>
<dbReference type="PANTHER" id="PTHR44846">
    <property type="entry name" value="MANNOSYL-D-GLYCERATE TRANSPORT/METABOLISM SYSTEM REPRESSOR MNGR-RELATED"/>
    <property type="match status" value="1"/>
</dbReference>
<proteinExistence type="predicted"/>
<dbReference type="Gene3D" id="1.10.10.10">
    <property type="entry name" value="Winged helix-like DNA-binding domain superfamily/Winged helix DNA-binding domain"/>
    <property type="match status" value="1"/>
</dbReference>
<dbReference type="STRING" id="2074.BG845_02483"/>
<protein>
    <submittedName>
        <fullName evidence="5">HTH-type transcriptional repressor YvoA</fullName>
    </submittedName>
</protein>
<dbReference type="GO" id="GO:0003677">
    <property type="term" value="F:DNA binding"/>
    <property type="evidence" value="ECO:0007669"/>
    <property type="project" value="UniProtKB-KW"/>
</dbReference>
<evidence type="ECO:0000256" key="1">
    <source>
        <dbReference type="ARBA" id="ARBA00023015"/>
    </source>
</evidence>